<reference evidence="2" key="1">
    <citation type="submission" date="2021-02" db="EMBL/GenBank/DDBJ databases">
        <authorList>
            <person name="Dougan E. K."/>
            <person name="Rhodes N."/>
            <person name="Thang M."/>
            <person name="Chan C."/>
        </authorList>
    </citation>
    <scope>NUCLEOTIDE SEQUENCE</scope>
</reference>
<feature type="non-terminal residue" evidence="2">
    <location>
        <position position="173"/>
    </location>
</feature>
<dbReference type="AlphaFoldDB" id="A0A812W642"/>
<dbReference type="Proteomes" id="UP000649617">
    <property type="component" value="Unassembled WGS sequence"/>
</dbReference>
<feature type="non-terminal residue" evidence="2">
    <location>
        <position position="1"/>
    </location>
</feature>
<dbReference type="OrthoDB" id="445357at2759"/>
<protein>
    <submittedName>
        <fullName evidence="2">SUB2 protein</fullName>
    </submittedName>
</protein>
<feature type="compositionally biased region" description="Acidic residues" evidence="1">
    <location>
        <begin position="1"/>
        <end position="32"/>
    </location>
</feature>
<evidence type="ECO:0000313" key="3">
    <source>
        <dbReference type="Proteomes" id="UP000649617"/>
    </source>
</evidence>
<keyword evidence="3" id="KW-1185">Reference proteome</keyword>
<feature type="region of interest" description="Disordered" evidence="1">
    <location>
        <begin position="1"/>
        <end position="35"/>
    </location>
</feature>
<evidence type="ECO:0000313" key="2">
    <source>
        <dbReference type="EMBL" id="CAE7667102.1"/>
    </source>
</evidence>
<gene>
    <name evidence="2" type="primary">SUB2</name>
    <name evidence="2" type="ORF">SPIL2461_LOCUS18284</name>
</gene>
<evidence type="ECO:0000256" key="1">
    <source>
        <dbReference type="SAM" id="MobiDB-lite"/>
    </source>
</evidence>
<accession>A0A812W642</accession>
<comment type="caution">
    <text evidence="2">The sequence shown here is derived from an EMBL/GenBank/DDBJ whole genome shotgun (WGS) entry which is preliminary data.</text>
</comment>
<dbReference type="EMBL" id="CAJNIZ010043734">
    <property type="protein sequence ID" value="CAE7667102.1"/>
    <property type="molecule type" value="Genomic_DNA"/>
</dbReference>
<proteinExistence type="predicted"/>
<name>A0A812W642_SYMPI</name>
<organism evidence="2 3">
    <name type="scientific">Symbiodinium pilosum</name>
    <name type="common">Dinoflagellate</name>
    <dbReference type="NCBI Taxonomy" id="2952"/>
    <lineage>
        <taxon>Eukaryota</taxon>
        <taxon>Sar</taxon>
        <taxon>Alveolata</taxon>
        <taxon>Dinophyceae</taxon>
        <taxon>Suessiales</taxon>
        <taxon>Symbiodiniaceae</taxon>
        <taxon>Symbiodinium</taxon>
    </lineage>
</organism>
<sequence length="173" mass="20017">ENGGEAEEGEEGEKEKPEEGEDKGEEQEEEPEEMKIDAASLDPFAVEDVIDLGNGDPLFAEFAFEDWMLLSLRFELHLLCHAFRHDLDDPDRPSFKETHFAFYYQKYYKRVFNLKNFGVETTEELVNLVKDTVEMTSTGTLEPQLSNDTPLDNFVRLTEDSRRDRQLRIDSGD</sequence>